<name>A0A1X9SFX8_9CAUD</name>
<organism evidence="1 2">
    <name type="scientific">Bacillus phage Flapjack</name>
    <dbReference type="NCBI Taxonomy" id="1983465"/>
    <lineage>
        <taxon>Viruses</taxon>
        <taxon>Duplodnaviria</taxon>
        <taxon>Heunggongvirae</taxon>
        <taxon>Uroviricota</taxon>
        <taxon>Caudoviricetes</taxon>
        <taxon>Herelleviridae</taxon>
        <taxon>Bastillevirinae</taxon>
        <taxon>Bequatrovirus</taxon>
        <taxon>Bequatrovirus spock</taxon>
    </lineage>
</organism>
<dbReference type="Proteomes" id="UP000222741">
    <property type="component" value="Segment"/>
</dbReference>
<dbReference type="EMBL" id="KY888882">
    <property type="protein sequence ID" value="ARQ94958.1"/>
    <property type="molecule type" value="Genomic_DNA"/>
</dbReference>
<protein>
    <submittedName>
        <fullName evidence="1">Uncharacterized protein</fullName>
    </submittedName>
</protein>
<accession>A0A1X9SFX8</accession>
<evidence type="ECO:0000313" key="2">
    <source>
        <dbReference type="Proteomes" id="UP000222741"/>
    </source>
</evidence>
<reference evidence="2" key="1">
    <citation type="submission" date="2017-04" db="EMBL/GenBank/DDBJ databases">
        <authorList>
            <person name="Abille Z."/>
            <person name="Afsharjavan R."/>
            <person name="Alms C.E."/>
            <person name="Anil A."/>
            <person name="Azuma E.A."/>
            <person name="Boateng D."/>
            <person name="Bowden K.V."/>
            <person name="Bui Q."/>
            <person name="Callaghan K.D."/>
            <person name="Canova P.N."/>
            <person name="Carter A.-G.V."/>
            <person name="Carty B."/>
            <person name="Choudhary A."/>
            <person name="Chugh K."/>
            <person name="Clark C.B."/>
            <person name="Clark J."/>
            <person name="Cortez R."/>
            <person name="Dalwadi R.M."/>
            <person name="Daou G."/>
            <person name="Das M."/>
            <person name="Dasari S."/>
            <person name="Davis E.H."/>
            <person name="Defreitas N."/>
            <person name="Demirji J."/>
            <person name="Endres C."/>
            <person name="Fakhar S."/>
            <person name="Feeley N."/>
            <person name="Flores D.C."/>
            <person name="Fowler A.R."/>
            <person name="George T."/>
            <person name="Greis H.L."/>
            <person name="Groleau D.L."/>
            <person name="Gulati J.K."/>
            <person name="Guzman W."/>
            <person name="Hallworth A.N."/>
            <person name="Hariri A."/>
            <person name="Haya V.N."/>
            <person name="Hoffman A.K."/>
            <person name="Horne B."/>
            <person name="Howard T."/>
            <person name="Iglesia A.J."/>
            <person name="Ijezie O.D."/>
            <person name="Incognito N.A."/>
            <person name="Inen J.A."/>
            <person name="Jaiswal A."/>
            <person name="Jezek R.A."/>
            <person name="Kawa A.C."/>
            <person name="Khan F."/>
            <person name="Khin A.C."/>
            <person name="Knapo J."/>
            <person name="Kong A.S."/>
            <person name="Le B.Q."/>
            <person name="Le Q.M."/>
            <person name="Le T.-H.M."/>
            <person name="Lee M."/>
            <person name="Lockwood J.L."/>
            <person name="Loto-Rojas G.S."/>
            <person name="Mantzavinos A."/>
            <person name="Martinez D.R."/>
            <person name="Meadows A.R."/>
            <person name="Mehr S."/>
            <person name="Mellon M.N."/>
            <person name="Memon S."/>
            <person name="Miller B."/>
            <person name="Min S."/>
            <person name="Mitchell L.M."/>
            <person name="Mohamed I.R."/>
            <person name="Mohammed F.O."/>
            <person name="More S."/>
            <person name="Muntaha S."/>
            <person name="Nadeem I."/>
            <person name="Ndjeumen-Njinguet A.S."/>
            <person name="Ng P."/>
            <person name="Ngu V.E."/>
            <person name="Nguyen B.N."/>
            <person name="OHern C.T."/>
            <person name="Oboh U.S."/>
            <person name="Pagano C.W."/>
            <person name="Panakal P.R."/>
            <person name="Park D.A."/>
            <person name="Parsana D."/>
            <person name="Patel P."/>
            <person name="Patel V.S."/>
            <person name="Patwardhan V.M."/>
            <person name="Pawar S.D."/>
            <person name="Payne V.R."/>
            <person name="Petricel I.M."/>
            <person name="Phillips C."/>
            <person name="Puglisi K.M."/>
            <person name="Ramaprasad G."/>
            <person name="Raza A.S."/>
            <person name="Rivera-Oven A.G."/>
            <person name="Robins E."/>
            <person name="Roeun D.C."/>
            <person name="Rostovtseva N."/>
            <person name="Sadat M."/>
            <person name="Seas A."/>
            <person name="So E.J."/>
            <person name="Sogbesan C."/>
            <person name="Strumsky L.A."/>
            <person name="Sun J.L."/>
            <person name="Sutherland H.J."/>
            <person name="Tchakounte I."/>
            <person name="Tewell J.R."/>
            <person name="Thapa D.J."/>
            <person name="Tkach Y."/>
            <person name="Tran C.D."/>
            <person name="Tran V."/>
            <person name="Vithayathil T."/>
            <person name="Vivekanandan A."/>
            <person name="Wang S.R."/>
            <person name="White E."/>
            <person name="Yang A.L."/>
            <person name="Ye D.T."/>
            <person name="Yirenkyi M."/>
            <person name="Zarb J.S."/>
            <person name="Zhang S."/>
            <person name="Zhou M.T."/>
            <person name="Cao A."/>
            <person name="Nguyen K.M."/>
            <person name="Patel K."/>
            <person name="Patel P."/>
            <person name="Pennington E."/>
            <person name="Sendze O."/>
            <person name="Zahangir S."/>
            <person name="Correa-Mendez M."/>
            <person name="Fabian M.F."/>
            <person name="Liu S."/>
            <person name="Jethmalani Y."/>
            <person name="Nunn R."/>
            <person name="Prakash A."/>
            <person name="Louise T."/>
            <person name="Russell D.A."/>
            <person name="Hatfull G.F."/>
            <person name="Erill I."/>
            <person name="Caruso S.M."/>
        </authorList>
    </citation>
    <scope>NUCLEOTIDE SEQUENCE [LARGE SCALE GENOMIC DNA]</scope>
</reference>
<sequence>MKVLLVYGDGDGAARHFMENYDAKSVYNEMLVKGVTKIDKADDYDEDGIHVELHEFGNVDKRFLDFLYSRGIIDLDHAENTDFTIVED</sequence>
<gene>
    <name evidence="1" type="ORF">FLAPJACK_44</name>
</gene>
<proteinExistence type="predicted"/>
<evidence type="ECO:0000313" key="1">
    <source>
        <dbReference type="EMBL" id="ARQ94958.1"/>
    </source>
</evidence>